<dbReference type="RefSeq" id="WP_209051491.1">
    <property type="nucleotide sequence ID" value="NZ_CP072425.1"/>
</dbReference>
<dbReference type="Proteomes" id="UP000665025">
    <property type="component" value="Chromosome 1"/>
</dbReference>
<evidence type="ECO:0000256" key="1">
    <source>
        <dbReference type="SAM" id="MobiDB-lite"/>
    </source>
</evidence>
<protein>
    <submittedName>
        <fullName evidence="2">Uncharacterized protein</fullName>
    </submittedName>
</protein>
<dbReference type="EMBL" id="CP072425">
    <property type="protein sequence ID" value="QTL34387.1"/>
    <property type="molecule type" value="Genomic_DNA"/>
</dbReference>
<feature type="region of interest" description="Disordered" evidence="1">
    <location>
        <begin position="1"/>
        <end position="20"/>
    </location>
</feature>
<name>A0ABX7V4P5_9GAMM</name>
<gene>
    <name evidence="2" type="ORF">J5X90_12560</name>
</gene>
<accession>A0ABX7V4P5</accession>
<evidence type="ECO:0000313" key="3">
    <source>
        <dbReference type="Proteomes" id="UP000665025"/>
    </source>
</evidence>
<evidence type="ECO:0000313" key="2">
    <source>
        <dbReference type="EMBL" id="QTL34387.1"/>
    </source>
</evidence>
<reference evidence="2 3" key="1">
    <citation type="submission" date="2021-03" db="EMBL/GenBank/DDBJ databases">
        <title>Complete Genome of Pseudoalteromonas viridis Strain BBR56, a new biocontrol bacterial candidate.</title>
        <authorList>
            <person name="Handayani D.P."/>
            <person name="Isnansetyo A."/>
            <person name="Istiqomah I."/>
            <person name="Jumina J."/>
        </authorList>
    </citation>
    <scope>NUCLEOTIDE SEQUENCE [LARGE SCALE GENOMIC DNA]</scope>
    <source>
        <strain evidence="2 3">BBR56</strain>
    </source>
</reference>
<proteinExistence type="predicted"/>
<sequence>MVEINRANQVPVHSQTGRTEQQALAQKVRAHSLELANPAKQDEITFNRASGISEEISKRLDEEASRRTLSYVTEMKRTQSALQTSVEEFAAFKEAQLAENPGLDLSNLDLSLQKDGSLKLTASNLSASQLASLEQKLADNDKLKNAFTQVHSGIISGLKHRDSGSNADLQKNDLHGALRLNELTERFSEQFHPDGFGQDYTTLSQQLNSETGLFGHFLLESVNPKISVMV</sequence>
<organism evidence="2 3">
    <name type="scientific">Pseudoalteromonas viridis</name>
    <dbReference type="NCBI Taxonomy" id="339617"/>
    <lineage>
        <taxon>Bacteria</taxon>
        <taxon>Pseudomonadati</taxon>
        <taxon>Pseudomonadota</taxon>
        <taxon>Gammaproteobacteria</taxon>
        <taxon>Alteromonadales</taxon>
        <taxon>Pseudoalteromonadaceae</taxon>
        <taxon>Pseudoalteromonas</taxon>
    </lineage>
</organism>
<keyword evidence="3" id="KW-1185">Reference proteome</keyword>